<dbReference type="InterPro" id="IPR036514">
    <property type="entry name" value="SGNH_hydro_sf"/>
</dbReference>
<gene>
    <name evidence="2" type="ORF">HNQ99_002705</name>
</gene>
<protein>
    <submittedName>
        <fullName evidence="2">Lysophospholipase L1-like esterase</fullName>
    </submittedName>
</protein>
<dbReference type="CDD" id="cd00229">
    <property type="entry name" value="SGNH_hydrolase"/>
    <property type="match status" value="1"/>
</dbReference>
<sequence>MIGLSLSMGLGIGGSESGGGPAPQTFLRPVANRTKQTFINTHSSDGINTHGKYLSRHRTFGFACAGGMKLVYANRCSEAAGFNDITVSARVRYPAGTGDWIAVTFASQSSITITSTGADVTTDEIDLTIPALTYFEIETYVQVASVGQKWSTMDQVSLEADNGEGQLLGTSSLAGQTPTPGDVTEFYGPVAILGQSTATRAFACITDSIGNGAGDTLTGNEIGFLQRTIASDYPVIYLGTSGEQASDWVSAHSKRLALLDACGATDVILAMGTNDIANTRSYSQVRDDLMLILSMAAARELGTAVCTILTRSSGGTPATGFTVGGVADQVNDFLETNLPLGTKFVDTRPGWQNASNVILSGLTDDNTHPNATGHAAIAAELMTAMFQQSAVPYVPTAPAFWDSHVDWDAETLVASIADGAAVPSWTDSSAGIAATEATARPTLKHNATPNGKASVVFSSAGNTKLTAAPTAKINDVFNPEGYSITVYKSYTGGASNFGTPWRKGLDRMGHASTGANMAVNIDYTTTDASISKVSAHDTWHIFGTRFNPSNTPILGQLDSFGASGGTTVAPSGTQVSNAALALCIGNHTDNSRAFDGEIARLCFFKGLSSDERSLALGYAMAMTGARYL</sequence>
<dbReference type="AlphaFoldDB" id="A0A840HXU5"/>
<proteinExistence type="predicted"/>
<name>A0A840HXU5_9SPHN</name>
<dbReference type="RefSeq" id="WP_184476419.1">
    <property type="nucleotide sequence ID" value="NZ_JACHOV010000010.1"/>
</dbReference>
<dbReference type="PANTHER" id="PTHR43784:SF2">
    <property type="entry name" value="GDSL-LIKE LIPASE_ACYLHYDROLASE, PUTATIVE (AFU_ORTHOLOGUE AFUA_2G00820)-RELATED"/>
    <property type="match status" value="1"/>
</dbReference>
<comment type="caution">
    <text evidence="2">The sequence shown here is derived from an EMBL/GenBank/DDBJ whole genome shotgun (WGS) entry which is preliminary data.</text>
</comment>
<dbReference type="PANTHER" id="PTHR43784">
    <property type="entry name" value="GDSL-LIKE LIPASE/ACYLHYDROLASE, PUTATIVE (AFU_ORTHOLOGUE AFUA_2G00820)-RELATED"/>
    <property type="match status" value="1"/>
</dbReference>
<dbReference type="GO" id="GO:0016788">
    <property type="term" value="F:hydrolase activity, acting on ester bonds"/>
    <property type="evidence" value="ECO:0007669"/>
    <property type="project" value="UniProtKB-ARBA"/>
</dbReference>
<dbReference type="Gene3D" id="3.40.50.1110">
    <property type="entry name" value="SGNH hydrolase"/>
    <property type="match status" value="1"/>
</dbReference>
<dbReference type="Proteomes" id="UP000575068">
    <property type="component" value="Unassembled WGS sequence"/>
</dbReference>
<dbReference type="InterPro" id="IPR013830">
    <property type="entry name" value="SGNH_hydro"/>
</dbReference>
<evidence type="ECO:0000313" key="2">
    <source>
        <dbReference type="EMBL" id="MBB4642380.1"/>
    </source>
</evidence>
<keyword evidence="3" id="KW-1185">Reference proteome</keyword>
<dbReference type="EMBL" id="JACHOV010000010">
    <property type="protein sequence ID" value="MBB4642380.1"/>
    <property type="molecule type" value="Genomic_DNA"/>
</dbReference>
<accession>A0A840HXU5</accession>
<organism evidence="2 3">
    <name type="scientific">Rhizorhapis suberifaciens</name>
    <name type="common">corky root of lettuce</name>
    <dbReference type="NCBI Taxonomy" id="13656"/>
    <lineage>
        <taxon>Bacteria</taxon>
        <taxon>Pseudomonadati</taxon>
        <taxon>Pseudomonadota</taxon>
        <taxon>Alphaproteobacteria</taxon>
        <taxon>Sphingomonadales</taxon>
        <taxon>Sphingomonadaceae</taxon>
        <taxon>Rhizorhapis</taxon>
    </lineage>
</organism>
<dbReference type="SUPFAM" id="SSF52266">
    <property type="entry name" value="SGNH hydrolase"/>
    <property type="match status" value="1"/>
</dbReference>
<feature type="domain" description="SGNH hydrolase-type esterase" evidence="1">
    <location>
        <begin position="207"/>
        <end position="376"/>
    </location>
</feature>
<evidence type="ECO:0000313" key="3">
    <source>
        <dbReference type="Proteomes" id="UP000575068"/>
    </source>
</evidence>
<reference evidence="2 3" key="1">
    <citation type="submission" date="2020-08" db="EMBL/GenBank/DDBJ databases">
        <title>Genomic Encyclopedia of Type Strains, Phase IV (KMG-IV): sequencing the most valuable type-strain genomes for metagenomic binning, comparative biology and taxonomic classification.</title>
        <authorList>
            <person name="Goeker M."/>
        </authorList>
    </citation>
    <scope>NUCLEOTIDE SEQUENCE [LARGE SCALE GENOMIC DNA]</scope>
    <source>
        <strain evidence="2 3">DSM 7465</strain>
    </source>
</reference>
<evidence type="ECO:0000259" key="1">
    <source>
        <dbReference type="Pfam" id="PF13472"/>
    </source>
</evidence>
<dbReference type="Pfam" id="PF13472">
    <property type="entry name" value="Lipase_GDSL_2"/>
    <property type="match status" value="1"/>
</dbReference>
<dbReference type="InterPro" id="IPR053140">
    <property type="entry name" value="GDSL_Rv0518-like"/>
</dbReference>